<feature type="non-terminal residue" evidence="2">
    <location>
        <position position="1"/>
    </location>
</feature>
<evidence type="ECO:0000256" key="1">
    <source>
        <dbReference type="SAM" id="MobiDB-lite"/>
    </source>
</evidence>
<feature type="compositionally biased region" description="Low complexity" evidence="1">
    <location>
        <begin position="368"/>
        <end position="380"/>
    </location>
</feature>
<keyword evidence="3" id="KW-1185">Reference proteome</keyword>
<reference evidence="2 3" key="1">
    <citation type="submission" date="2023-11" db="EMBL/GenBank/DDBJ databases">
        <title>Halocaridina rubra genome assembly.</title>
        <authorList>
            <person name="Smith C."/>
        </authorList>
    </citation>
    <scope>NUCLEOTIDE SEQUENCE [LARGE SCALE GENOMIC DNA]</scope>
    <source>
        <strain evidence="2">EP-1</strain>
        <tissue evidence="2">Whole</tissue>
    </source>
</reference>
<evidence type="ECO:0000313" key="3">
    <source>
        <dbReference type="Proteomes" id="UP001381693"/>
    </source>
</evidence>
<evidence type="ECO:0000313" key="2">
    <source>
        <dbReference type="EMBL" id="KAK7085419.1"/>
    </source>
</evidence>
<comment type="caution">
    <text evidence="2">The sequence shown here is derived from an EMBL/GenBank/DDBJ whole genome shotgun (WGS) entry which is preliminary data.</text>
</comment>
<accession>A0AAN9AEC6</accession>
<name>A0AAN9AEC6_HALRR</name>
<gene>
    <name evidence="2" type="ORF">SK128_016366</name>
</gene>
<dbReference type="Proteomes" id="UP001381693">
    <property type="component" value="Unassembled WGS sequence"/>
</dbReference>
<feature type="compositionally biased region" description="Low complexity" evidence="1">
    <location>
        <begin position="403"/>
        <end position="412"/>
    </location>
</feature>
<organism evidence="2 3">
    <name type="scientific">Halocaridina rubra</name>
    <name type="common">Hawaiian red shrimp</name>
    <dbReference type="NCBI Taxonomy" id="373956"/>
    <lineage>
        <taxon>Eukaryota</taxon>
        <taxon>Metazoa</taxon>
        <taxon>Ecdysozoa</taxon>
        <taxon>Arthropoda</taxon>
        <taxon>Crustacea</taxon>
        <taxon>Multicrustacea</taxon>
        <taxon>Malacostraca</taxon>
        <taxon>Eumalacostraca</taxon>
        <taxon>Eucarida</taxon>
        <taxon>Decapoda</taxon>
        <taxon>Pleocyemata</taxon>
        <taxon>Caridea</taxon>
        <taxon>Atyoidea</taxon>
        <taxon>Atyidae</taxon>
        <taxon>Halocaridina</taxon>
    </lineage>
</organism>
<feature type="region of interest" description="Disordered" evidence="1">
    <location>
        <begin position="366"/>
        <end position="413"/>
    </location>
</feature>
<protein>
    <submittedName>
        <fullName evidence="2">Uncharacterized protein</fullName>
    </submittedName>
</protein>
<proteinExistence type="predicted"/>
<sequence>VSDSQPGFRQPSPGVPRETVFLSLKPLPRDSKGAYTPATKHISNKIDNIGRNNVCVATDTMVSICWYGVASNIRTSVLRNLCEAGHRHVLLKGTKPSPYQTAPAALPRRAEQFAVFNIHRDDFSDKVNWKFGEAVDIMCDDNWFVDEEVKLSNGYHWYTHGLPIWPLVNQTLTLKKKGWFSRNKVANWPNYGIATPFYLIPSEIYNSRDPGLAIQKLFAGDFVQSGLTPHVQDAFTNADGFKNKITELYQHLFLDQTGYARKDLSSEFETYPYWLQPLVKLSLQPMLESFIHAQGAPKRGQAGICPDELYVFFHQKPCASNSSCLLLNEFQLILKLVECPDTRLVVGYGADSGMVTEETVAVKTVGRAQSAPGSQSAPSPQTVPSAQSSPELEIIPDPRKLPKPQSKPSSSSGLRCSFAVIWCLLLFLGAAFRSY</sequence>
<dbReference type="AlphaFoldDB" id="A0AAN9AEC6"/>
<dbReference type="EMBL" id="JAXCGZ010000984">
    <property type="protein sequence ID" value="KAK7085419.1"/>
    <property type="molecule type" value="Genomic_DNA"/>
</dbReference>